<organism evidence="10 11">
    <name type="scientific">Porphyromonas cangingivalis</name>
    <dbReference type="NCBI Taxonomy" id="36874"/>
    <lineage>
        <taxon>Bacteria</taxon>
        <taxon>Pseudomonadati</taxon>
        <taxon>Bacteroidota</taxon>
        <taxon>Bacteroidia</taxon>
        <taxon>Bacteroidales</taxon>
        <taxon>Porphyromonadaceae</taxon>
        <taxon>Porphyromonas</taxon>
    </lineage>
</organism>
<name>A0A0A2EZT8_PORCN</name>
<dbReference type="Proteomes" id="UP000030125">
    <property type="component" value="Unassembled WGS sequence"/>
</dbReference>
<evidence type="ECO:0000256" key="6">
    <source>
        <dbReference type="ARBA" id="ARBA00049183"/>
    </source>
</evidence>
<dbReference type="PANTHER" id="PTHR42755:SF1">
    <property type="entry name" value="3-DEOXY-D-MANNO-OCTULOSONIC ACID TRANSFERASE, MITOCHONDRIAL-RELATED"/>
    <property type="match status" value="1"/>
</dbReference>
<accession>A0A0A2EZT8</accession>
<comment type="caution">
    <text evidence="10">The sequence shown here is derived from an EMBL/GenBank/DDBJ whole genome shotgun (WGS) entry which is preliminary data.</text>
</comment>
<dbReference type="GO" id="GO:0043842">
    <property type="term" value="F:Kdo transferase activity"/>
    <property type="evidence" value="ECO:0007669"/>
    <property type="project" value="UniProtKB-EC"/>
</dbReference>
<keyword evidence="8" id="KW-0448">Lipopolysaccharide biosynthesis</keyword>
<keyword evidence="4 8" id="KW-0808">Transferase</keyword>
<dbReference type="Gene3D" id="3.40.50.2000">
    <property type="entry name" value="Glycogen Phosphorylase B"/>
    <property type="match status" value="1"/>
</dbReference>
<dbReference type="EMBL" id="JQJD01000001">
    <property type="protein sequence ID" value="KGN83257.1"/>
    <property type="molecule type" value="Genomic_DNA"/>
</dbReference>
<dbReference type="AlphaFoldDB" id="A0A0A2EZT8"/>
<comment type="function">
    <text evidence="8">Involved in lipopolysaccharide (LPS) biosynthesis. Catalyzes the transfer of 3-deoxy-D-manno-octulosonate (Kdo) residue(s) from CMP-Kdo to lipid IV(A), the tetraacyldisaccharide-1,4'-bisphosphate precursor of lipid A.</text>
</comment>
<dbReference type="eggNOG" id="COG1519">
    <property type="taxonomic scope" value="Bacteria"/>
</dbReference>
<dbReference type="GO" id="GO:0005886">
    <property type="term" value="C:plasma membrane"/>
    <property type="evidence" value="ECO:0007669"/>
    <property type="project" value="UniProtKB-SubCell"/>
</dbReference>
<dbReference type="Pfam" id="PF04413">
    <property type="entry name" value="Glycos_transf_N"/>
    <property type="match status" value="1"/>
</dbReference>
<evidence type="ECO:0000256" key="3">
    <source>
        <dbReference type="ARBA" id="ARBA00019077"/>
    </source>
</evidence>
<dbReference type="STRING" id="36874.HQ34_08380"/>
<dbReference type="PANTHER" id="PTHR42755">
    <property type="entry name" value="3-DEOXY-MANNO-OCTULOSONATE CYTIDYLYLTRANSFERASE"/>
    <property type="match status" value="1"/>
</dbReference>
<gene>
    <name evidence="10" type="ORF">HQ35_00350</name>
</gene>
<dbReference type="GO" id="GO:0009244">
    <property type="term" value="P:lipopolysaccharide core region biosynthetic process"/>
    <property type="evidence" value="ECO:0007669"/>
    <property type="project" value="UniProtKB-UniRule"/>
</dbReference>
<evidence type="ECO:0000259" key="9">
    <source>
        <dbReference type="Pfam" id="PF04413"/>
    </source>
</evidence>
<evidence type="ECO:0000313" key="11">
    <source>
        <dbReference type="Proteomes" id="UP000030125"/>
    </source>
</evidence>
<dbReference type="EC" id="2.4.99.12" evidence="2 8"/>
<comment type="catalytic activity">
    <reaction evidence="6 8">
        <text>lipid IVA (E. coli) + CMP-3-deoxy-beta-D-manno-octulosonate = alpha-Kdo-(2-&gt;6)-lipid IVA (E. coli) + CMP + H(+)</text>
        <dbReference type="Rhea" id="RHEA:28066"/>
        <dbReference type="ChEBI" id="CHEBI:15378"/>
        <dbReference type="ChEBI" id="CHEBI:58603"/>
        <dbReference type="ChEBI" id="CHEBI:60364"/>
        <dbReference type="ChEBI" id="CHEBI:60377"/>
        <dbReference type="ChEBI" id="CHEBI:85987"/>
        <dbReference type="EC" id="2.4.99.12"/>
    </reaction>
</comment>
<evidence type="ECO:0000313" key="10">
    <source>
        <dbReference type="EMBL" id="KGN83257.1"/>
    </source>
</evidence>
<evidence type="ECO:0000256" key="2">
    <source>
        <dbReference type="ARBA" id="ARBA00012621"/>
    </source>
</evidence>
<keyword evidence="8" id="KW-1003">Cell membrane</keyword>
<dbReference type="Gene3D" id="3.40.50.11720">
    <property type="entry name" value="3-Deoxy-D-manno-octulosonic-acid transferase, N-terminal domain"/>
    <property type="match status" value="1"/>
</dbReference>
<dbReference type="GO" id="GO:0009245">
    <property type="term" value="P:lipid A biosynthetic process"/>
    <property type="evidence" value="ECO:0007669"/>
    <property type="project" value="TreeGrafter"/>
</dbReference>
<keyword evidence="8" id="KW-0472">Membrane</keyword>
<proteinExistence type="inferred from homology"/>
<feature type="active site" description="Proton acceptor" evidence="7">
    <location>
        <position position="59"/>
    </location>
</feature>
<evidence type="ECO:0000256" key="7">
    <source>
        <dbReference type="PIRSR" id="PIRSR639901-1"/>
    </source>
</evidence>
<sequence>MNIYDMTLKAYFGVIRLIASRHRKAGLMTSGRKGLLDKLRTQRKPGDRYIWIHASSLGEFEQGRPLIEKLKEKHPEYKICLTFFSPSGYEVRKDYPLADIVTYIPYDTSSDLRPFIDILSPEKAIFIKYEIWLNTLFYLKEKGIPTYLISAIFRPTQIFFKSYGRIFRDALRCYSWIFVQNEDSFKLLKSIGVDGLSIAGDTRTDRVWDIKNNAKDDAFVEAFVGEAYAQGQKVMMVGSSWEEDERVYLPALIHDDRWRVIIVPHEITEKHIKSIRDTVPNSINVALHTESPTVEALKETRVLIVDRMGLLSSLYKYTDMAYIGGGFGRGIHNTLEAAVYDCPILFGPNHHKFMEAKALLACGAAFSVNSTEDVIAYLNLLFDDNARQSIGAKAGAYIRSNLGSTDIIIKGIFK</sequence>
<feature type="domain" description="3-deoxy-D-manno-octulosonic-acid transferase N-terminal" evidence="9">
    <location>
        <begin position="44"/>
        <end position="205"/>
    </location>
</feature>
<comment type="pathway">
    <text evidence="1 8">Bacterial outer membrane biogenesis; LPS core biosynthesis.</text>
</comment>
<evidence type="ECO:0000256" key="1">
    <source>
        <dbReference type="ARBA" id="ARBA00004713"/>
    </source>
</evidence>
<dbReference type="InterPro" id="IPR007507">
    <property type="entry name" value="Glycos_transf_N"/>
</dbReference>
<dbReference type="InterPro" id="IPR039901">
    <property type="entry name" value="Kdotransferase"/>
</dbReference>
<evidence type="ECO:0000256" key="5">
    <source>
        <dbReference type="ARBA" id="ARBA00031445"/>
    </source>
</evidence>
<evidence type="ECO:0000256" key="8">
    <source>
        <dbReference type="RuleBase" id="RU365103"/>
    </source>
</evidence>
<reference evidence="10 11" key="1">
    <citation type="submission" date="2014-08" db="EMBL/GenBank/DDBJ databases">
        <title>Porphyromonas cangingivalis strain:COT-109_OH1386 Genome sequencing.</title>
        <authorList>
            <person name="Wallis C."/>
            <person name="Deusch O."/>
            <person name="O'Flynn C."/>
            <person name="Davis I."/>
            <person name="Jospin G."/>
            <person name="Darling A.E."/>
            <person name="Coil D.A."/>
            <person name="Alexiev A."/>
            <person name="Horsfall A."/>
            <person name="Kirkwood N."/>
            <person name="Harris S."/>
            <person name="Eisen J.A."/>
        </authorList>
    </citation>
    <scope>NUCLEOTIDE SEQUENCE [LARGE SCALE GENOMIC DNA]</scope>
    <source>
        <strain evidence="11">COT-109 OH1386</strain>
    </source>
</reference>
<evidence type="ECO:0000256" key="4">
    <source>
        <dbReference type="ARBA" id="ARBA00022679"/>
    </source>
</evidence>
<keyword evidence="11" id="KW-1185">Reference proteome</keyword>
<comment type="subcellular location">
    <subcellularLocation>
        <location evidence="8">Cell membrane</location>
    </subcellularLocation>
</comment>
<dbReference type="UniPathway" id="UPA00958"/>
<protein>
    <recommendedName>
        <fullName evidence="3 8">3-deoxy-D-manno-octulosonic acid transferase</fullName>
        <shortName evidence="8">Kdo transferase</shortName>
        <ecNumber evidence="2 8">2.4.99.12</ecNumber>
    </recommendedName>
    <alternativeName>
        <fullName evidence="5 8">Lipid IV(A) 3-deoxy-D-manno-octulosonic acid transferase</fullName>
    </alternativeName>
</protein>
<dbReference type="InterPro" id="IPR038107">
    <property type="entry name" value="Glycos_transf_N_sf"/>
</dbReference>
<comment type="similarity">
    <text evidence="8">Belongs to the glycosyltransferase group 1 family.</text>
</comment>